<dbReference type="InterPro" id="IPR046887">
    <property type="entry name" value="RsmE_PUA-like"/>
</dbReference>
<evidence type="ECO:0000259" key="13">
    <source>
        <dbReference type="Pfam" id="PF04452"/>
    </source>
</evidence>
<proteinExistence type="inferred from homology"/>
<feature type="domain" description="Ribosomal RNA small subunit methyltransferase E PUA-like" evidence="14">
    <location>
        <begin position="24"/>
        <end position="65"/>
    </location>
</feature>
<dbReference type="Pfam" id="PF20260">
    <property type="entry name" value="PUA_4"/>
    <property type="match status" value="1"/>
</dbReference>
<sequence length="238" mass="25395">MASIIRLHVPLKLATGAVIGTNPAQAHYLGTVMRRRAGDTLRLFNGADGEFDGVIERIGRHGADVALGAQTRAPAPEPDCWLAFAPVKRDATDLIIEKATELGVAAIYPVFTAHSQTARINHERLTAIATEAAEQCERLHVPPVHEPRDLAQFLADFPPDRRLFVAAERSTAPPLVAIPHLQPHALLVGPEGGFAPAELDGMVRHGFVTLVSLGPRILRAETAAIAGLARLLAAPDQG</sequence>
<dbReference type="GO" id="GO:0070475">
    <property type="term" value="P:rRNA base methylation"/>
    <property type="evidence" value="ECO:0007669"/>
    <property type="project" value="TreeGrafter"/>
</dbReference>
<feature type="domain" description="Ribosomal RNA small subunit methyltransferase E methyltransferase" evidence="13">
    <location>
        <begin position="78"/>
        <end position="230"/>
    </location>
</feature>
<keyword evidence="9 12" id="KW-0949">S-adenosyl-L-methionine</keyword>
<keyword evidence="16" id="KW-1185">Reference proteome</keyword>
<evidence type="ECO:0000256" key="4">
    <source>
        <dbReference type="ARBA" id="ARBA00013673"/>
    </source>
</evidence>
<dbReference type="EC" id="2.1.1.193" evidence="3 12"/>
<dbReference type="InterPro" id="IPR029028">
    <property type="entry name" value="Alpha/beta_knot_MTases"/>
</dbReference>
<dbReference type="Pfam" id="PF04452">
    <property type="entry name" value="Methyltrans_RNA"/>
    <property type="match status" value="1"/>
</dbReference>
<evidence type="ECO:0000256" key="6">
    <source>
        <dbReference type="ARBA" id="ARBA00022552"/>
    </source>
</evidence>
<evidence type="ECO:0000313" key="15">
    <source>
        <dbReference type="EMBL" id="SIQ04304.1"/>
    </source>
</evidence>
<dbReference type="OrthoDB" id="9815641at2"/>
<evidence type="ECO:0000256" key="9">
    <source>
        <dbReference type="ARBA" id="ARBA00022691"/>
    </source>
</evidence>
<dbReference type="AlphaFoldDB" id="A0A8G2FCL5"/>
<protein>
    <recommendedName>
        <fullName evidence="4 12">Ribosomal RNA small subunit methyltransferase E</fullName>
        <ecNumber evidence="3 12">2.1.1.193</ecNumber>
    </recommendedName>
</protein>
<gene>
    <name evidence="15" type="ORF">SAMN05421828_10160</name>
</gene>
<organism evidence="15 16">
    <name type="scientific">Acidiphilium rubrum</name>
    <dbReference type="NCBI Taxonomy" id="526"/>
    <lineage>
        <taxon>Bacteria</taxon>
        <taxon>Pseudomonadati</taxon>
        <taxon>Pseudomonadota</taxon>
        <taxon>Alphaproteobacteria</taxon>
        <taxon>Acetobacterales</taxon>
        <taxon>Acidocellaceae</taxon>
        <taxon>Acidiphilium</taxon>
    </lineage>
</organism>
<evidence type="ECO:0000256" key="11">
    <source>
        <dbReference type="ARBA" id="ARBA00047944"/>
    </source>
</evidence>
<comment type="subcellular location">
    <subcellularLocation>
        <location evidence="1 12">Cytoplasm</location>
    </subcellularLocation>
</comment>
<dbReference type="SUPFAM" id="SSF88697">
    <property type="entry name" value="PUA domain-like"/>
    <property type="match status" value="1"/>
</dbReference>
<dbReference type="SUPFAM" id="SSF75217">
    <property type="entry name" value="alpha/beta knot"/>
    <property type="match status" value="1"/>
</dbReference>
<comment type="catalytic activity">
    <reaction evidence="11 12">
        <text>uridine(1498) in 16S rRNA + S-adenosyl-L-methionine = N(3)-methyluridine(1498) in 16S rRNA + S-adenosyl-L-homocysteine + H(+)</text>
        <dbReference type="Rhea" id="RHEA:42920"/>
        <dbReference type="Rhea" id="RHEA-COMP:10283"/>
        <dbReference type="Rhea" id="RHEA-COMP:10284"/>
        <dbReference type="ChEBI" id="CHEBI:15378"/>
        <dbReference type="ChEBI" id="CHEBI:57856"/>
        <dbReference type="ChEBI" id="CHEBI:59789"/>
        <dbReference type="ChEBI" id="CHEBI:65315"/>
        <dbReference type="ChEBI" id="CHEBI:74502"/>
        <dbReference type="EC" id="2.1.1.193"/>
    </reaction>
</comment>
<evidence type="ECO:0000256" key="10">
    <source>
        <dbReference type="ARBA" id="ARBA00025699"/>
    </source>
</evidence>
<comment type="caution">
    <text evidence="15">The sequence shown here is derived from an EMBL/GenBank/DDBJ whole genome shotgun (WGS) entry which is preliminary data.</text>
</comment>
<dbReference type="NCBIfam" id="TIGR00046">
    <property type="entry name" value="RsmE family RNA methyltransferase"/>
    <property type="match status" value="1"/>
</dbReference>
<dbReference type="InterPro" id="IPR029026">
    <property type="entry name" value="tRNA_m1G_MTases_N"/>
</dbReference>
<evidence type="ECO:0000256" key="5">
    <source>
        <dbReference type="ARBA" id="ARBA00022490"/>
    </source>
</evidence>
<dbReference type="Gene3D" id="3.40.1280.10">
    <property type="match status" value="1"/>
</dbReference>
<dbReference type="NCBIfam" id="NF008694">
    <property type="entry name" value="PRK11713.3-2"/>
    <property type="match status" value="1"/>
</dbReference>
<evidence type="ECO:0000256" key="2">
    <source>
        <dbReference type="ARBA" id="ARBA00005528"/>
    </source>
</evidence>
<dbReference type="Proteomes" id="UP000186308">
    <property type="component" value="Unassembled WGS sequence"/>
</dbReference>
<dbReference type="EMBL" id="FTNE01000001">
    <property type="protein sequence ID" value="SIQ04304.1"/>
    <property type="molecule type" value="Genomic_DNA"/>
</dbReference>
<evidence type="ECO:0000256" key="1">
    <source>
        <dbReference type="ARBA" id="ARBA00004496"/>
    </source>
</evidence>
<accession>A0A8G2FCL5</accession>
<keyword evidence="5 12" id="KW-0963">Cytoplasm</keyword>
<dbReference type="InterPro" id="IPR015947">
    <property type="entry name" value="PUA-like_sf"/>
</dbReference>
<keyword evidence="8 12" id="KW-0808">Transferase</keyword>
<dbReference type="Gene3D" id="2.40.240.20">
    <property type="entry name" value="Hypothetical PUA domain-like, domain 1"/>
    <property type="match status" value="1"/>
</dbReference>
<dbReference type="InterPro" id="IPR046886">
    <property type="entry name" value="RsmE_MTase_dom"/>
</dbReference>
<dbReference type="PANTHER" id="PTHR30027">
    <property type="entry name" value="RIBOSOMAL RNA SMALL SUBUNIT METHYLTRANSFERASE E"/>
    <property type="match status" value="1"/>
</dbReference>
<comment type="function">
    <text evidence="10 12">Specifically methylates the N3 position of the uracil ring of uridine 1498 (m3U1498) in 16S rRNA. Acts on the fully assembled 30S ribosomal subunit.</text>
</comment>
<reference evidence="15 16" key="1">
    <citation type="submission" date="2017-01" db="EMBL/GenBank/DDBJ databases">
        <authorList>
            <person name="Varghese N."/>
            <person name="Submissions S."/>
        </authorList>
    </citation>
    <scope>NUCLEOTIDE SEQUENCE [LARGE SCALE GENOMIC DNA]</scope>
    <source>
        <strain evidence="15 16">ATCC 35905</strain>
    </source>
</reference>
<dbReference type="RefSeq" id="WP_029313891.1">
    <property type="nucleotide sequence ID" value="NZ_FTNE01000001.1"/>
</dbReference>
<evidence type="ECO:0000256" key="8">
    <source>
        <dbReference type="ARBA" id="ARBA00022679"/>
    </source>
</evidence>
<evidence type="ECO:0000313" key="16">
    <source>
        <dbReference type="Proteomes" id="UP000186308"/>
    </source>
</evidence>
<evidence type="ECO:0000256" key="3">
    <source>
        <dbReference type="ARBA" id="ARBA00012328"/>
    </source>
</evidence>
<dbReference type="NCBIfam" id="NF008696">
    <property type="entry name" value="PRK11713.3-5"/>
    <property type="match status" value="1"/>
</dbReference>
<keyword evidence="7 12" id="KW-0489">Methyltransferase</keyword>
<dbReference type="GO" id="GO:0005737">
    <property type="term" value="C:cytoplasm"/>
    <property type="evidence" value="ECO:0007669"/>
    <property type="project" value="UniProtKB-SubCell"/>
</dbReference>
<comment type="similarity">
    <text evidence="2 12">Belongs to the RNA methyltransferase RsmE family.</text>
</comment>
<dbReference type="PIRSF" id="PIRSF015601">
    <property type="entry name" value="MTase_slr0722"/>
    <property type="match status" value="1"/>
</dbReference>
<evidence type="ECO:0000256" key="12">
    <source>
        <dbReference type="PIRNR" id="PIRNR015601"/>
    </source>
</evidence>
<dbReference type="PANTHER" id="PTHR30027:SF3">
    <property type="entry name" value="16S RRNA (URACIL(1498)-N(3))-METHYLTRANSFERASE"/>
    <property type="match status" value="1"/>
</dbReference>
<keyword evidence="6 12" id="KW-0698">rRNA processing</keyword>
<name>A0A8G2FCL5_ACIRU</name>
<evidence type="ECO:0000259" key="14">
    <source>
        <dbReference type="Pfam" id="PF20260"/>
    </source>
</evidence>
<dbReference type="GO" id="GO:0070042">
    <property type="term" value="F:rRNA (uridine-N3-)-methyltransferase activity"/>
    <property type="evidence" value="ECO:0007669"/>
    <property type="project" value="TreeGrafter"/>
</dbReference>
<dbReference type="CDD" id="cd18084">
    <property type="entry name" value="RsmE-like"/>
    <property type="match status" value="1"/>
</dbReference>
<evidence type="ECO:0000256" key="7">
    <source>
        <dbReference type="ARBA" id="ARBA00022603"/>
    </source>
</evidence>
<dbReference type="InterPro" id="IPR006700">
    <property type="entry name" value="RsmE"/>
</dbReference>